<evidence type="ECO:0000313" key="3">
    <source>
        <dbReference type="EMBL" id="OIQ94282.1"/>
    </source>
</evidence>
<dbReference type="InterPro" id="IPR036162">
    <property type="entry name" value="Resolvase-like_N_sf"/>
</dbReference>
<name>A0A1J5RFW3_9ZZZZ</name>
<accession>A0A1J5RFW3</accession>
<dbReference type="InterPro" id="IPR050639">
    <property type="entry name" value="SSR_resolvase"/>
</dbReference>
<comment type="caution">
    <text evidence="3">The sequence shown here is derived from an EMBL/GenBank/DDBJ whole genome shotgun (WGS) entry which is preliminary data.</text>
</comment>
<dbReference type="Pfam" id="PF13408">
    <property type="entry name" value="Zn_ribbon_recom"/>
    <property type="match status" value="1"/>
</dbReference>
<dbReference type="GO" id="GO:0003677">
    <property type="term" value="F:DNA binding"/>
    <property type="evidence" value="ECO:0007669"/>
    <property type="project" value="InterPro"/>
</dbReference>
<protein>
    <submittedName>
        <fullName evidence="3">Recombinase</fullName>
    </submittedName>
</protein>
<dbReference type="PROSITE" id="PS51737">
    <property type="entry name" value="RECOMBINASE_DNA_BIND"/>
    <property type="match status" value="1"/>
</dbReference>
<feature type="domain" description="Recombinase" evidence="2">
    <location>
        <begin position="151"/>
        <end position="294"/>
    </location>
</feature>
<dbReference type="PANTHER" id="PTHR30461:SF23">
    <property type="entry name" value="DNA RECOMBINASE-RELATED"/>
    <property type="match status" value="1"/>
</dbReference>
<dbReference type="InterPro" id="IPR006119">
    <property type="entry name" value="Resolv_N"/>
</dbReference>
<dbReference type="Pfam" id="PF00239">
    <property type="entry name" value="Resolvase"/>
    <property type="match status" value="1"/>
</dbReference>
<reference evidence="3" key="1">
    <citation type="submission" date="2016-10" db="EMBL/GenBank/DDBJ databases">
        <title>Sequence of Gallionella enrichment culture.</title>
        <authorList>
            <person name="Poehlein A."/>
            <person name="Muehling M."/>
            <person name="Daniel R."/>
        </authorList>
    </citation>
    <scope>NUCLEOTIDE SEQUENCE</scope>
</reference>
<dbReference type="PROSITE" id="PS51736">
    <property type="entry name" value="RECOMBINASES_3"/>
    <property type="match status" value="1"/>
</dbReference>
<proteinExistence type="predicted"/>
<dbReference type="EMBL" id="MLJW01000189">
    <property type="protein sequence ID" value="OIQ94282.1"/>
    <property type="molecule type" value="Genomic_DNA"/>
</dbReference>
<dbReference type="Gene3D" id="3.90.1750.20">
    <property type="entry name" value="Putative Large Serine Recombinase, Chain B, Domain 2"/>
    <property type="match status" value="1"/>
</dbReference>
<organism evidence="3">
    <name type="scientific">mine drainage metagenome</name>
    <dbReference type="NCBI Taxonomy" id="410659"/>
    <lineage>
        <taxon>unclassified sequences</taxon>
        <taxon>metagenomes</taxon>
        <taxon>ecological metagenomes</taxon>
    </lineage>
</organism>
<dbReference type="GO" id="GO:0000150">
    <property type="term" value="F:DNA strand exchange activity"/>
    <property type="evidence" value="ECO:0007669"/>
    <property type="project" value="InterPro"/>
</dbReference>
<gene>
    <name evidence="3" type="ORF">GALL_237120</name>
</gene>
<dbReference type="InterPro" id="IPR038109">
    <property type="entry name" value="DNA_bind_recomb_sf"/>
</dbReference>
<sequence length="551" mass="60776">MTRIALYARYSSDMQSASSIEDQFSICREQAAREGWKIVGTYNDAAISGFSMVQRSGIQALLQDAQAGKFEIVLAEALDRISRDQADVATIFKHLKFAGAKIVTLAEGEISELHVGLKGTMNALFLKDLAAKTHRGMRGRVEKGKAGGGLCYGYDVIKRLDGNGEPIRGERKINEVEAAIVRRIFREFAAGKSPKAIATDLNRDGIPGPFGHDWGHTTIRGHVNRGTGIVNNELYVGVLVWNRLKYMKNPTTGTRVPRINPQSEWIRTEVAGLRIIDDDLWQAVRGRQEQIAKEFENVTKGVRAAMAQKLNGLRRPAFLFSGLLTCGCCGGHYGIVTTDRYGCLNRYRQGTCDNGHTITRQKIEQRILSGLTEKLVSADAVAEAVRGYAEAINQQNRERRAQSDINRKALEKIERGIAGIMAAIEDGMYQSEMKVRMEDLERQKTDILARMGEIPADVPDIHPNIAELYRSRVNHLTTALADPELRIEAAEAIRSLVGEVVLTPGEKRGEIHAVLRGALMGILDMVAEPRGNRSPGVITSAAARPRIQISP</sequence>
<dbReference type="InterPro" id="IPR011109">
    <property type="entry name" value="DNA_bind_recombinase_dom"/>
</dbReference>
<dbReference type="Gene3D" id="3.40.50.1390">
    <property type="entry name" value="Resolvase, N-terminal catalytic domain"/>
    <property type="match status" value="1"/>
</dbReference>
<dbReference type="SMART" id="SM00857">
    <property type="entry name" value="Resolvase"/>
    <property type="match status" value="1"/>
</dbReference>
<feature type="domain" description="Resolvase/invertase-type recombinase catalytic" evidence="1">
    <location>
        <begin position="3"/>
        <end position="152"/>
    </location>
</feature>
<dbReference type="SUPFAM" id="SSF53041">
    <property type="entry name" value="Resolvase-like"/>
    <property type="match status" value="1"/>
</dbReference>
<dbReference type="AlphaFoldDB" id="A0A1J5RFW3"/>
<evidence type="ECO:0000259" key="2">
    <source>
        <dbReference type="PROSITE" id="PS51737"/>
    </source>
</evidence>
<dbReference type="PANTHER" id="PTHR30461">
    <property type="entry name" value="DNA-INVERTASE FROM LAMBDOID PROPHAGE"/>
    <property type="match status" value="1"/>
</dbReference>
<dbReference type="CDD" id="cd00338">
    <property type="entry name" value="Ser_Recombinase"/>
    <property type="match status" value="1"/>
</dbReference>
<evidence type="ECO:0000259" key="1">
    <source>
        <dbReference type="PROSITE" id="PS51736"/>
    </source>
</evidence>
<dbReference type="InterPro" id="IPR025827">
    <property type="entry name" value="Zn_ribbon_recom_dom"/>
</dbReference>
<dbReference type="Pfam" id="PF07508">
    <property type="entry name" value="Recombinase"/>
    <property type="match status" value="1"/>
</dbReference>